<dbReference type="AlphaFoldDB" id="A0A0L7KSX3"/>
<protein>
    <submittedName>
        <fullName evidence="1">Putative bel15-i ag</fullName>
    </submittedName>
</protein>
<dbReference type="Proteomes" id="UP000037510">
    <property type="component" value="Unassembled WGS sequence"/>
</dbReference>
<accession>A0A0L7KSX3</accession>
<sequence>MTDISDKEMSTLVRQRGSIKARLTNFISFLNGIPSDQQLSSDLSHEVEIRQSKLEPLLTELNNVQLQIEMGSEDPIEQYKERETFENRYYNAMARANVIVMKKLPSDAVGRECKPTIHKESAFQLRRLGDTFMKNLKSLELLEEPTQHWDTLLIHILCNKLDTETIHEWEKYKIMTPDTQIIKFEDLIKFMRTRADMLDTLEQRHVKGERSERPRALLTQNTDKKTCPLCKHESHALYNCKKFLDMSPKDRESKLKSLDICTNCLFKGHPTNKCKYGSCKHCNKKHNTLLHIHSNQGSTDQENTNVQGASSVLLCKSVPQGLLSTVVAQVHNTDHHRPVPVRAVLDSGSSVNLVTEHFCKKYNIPTSN</sequence>
<dbReference type="EMBL" id="JTDY01006286">
    <property type="protein sequence ID" value="KOB66139.1"/>
    <property type="molecule type" value="Genomic_DNA"/>
</dbReference>
<reference evidence="1 2" key="1">
    <citation type="journal article" date="2015" name="Genome Biol. Evol.">
        <title>The genome of winter moth (Operophtera brumata) provides a genomic perspective on sexual dimorphism and phenology.</title>
        <authorList>
            <person name="Derks M.F."/>
            <person name="Smit S."/>
            <person name="Salis L."/>
            <person name="Schijlen E."/>
            <person name="Bossers A."/>
            <person name="Mateman C."/>
            <person name="Pijl A.S."/>
            <person name="de Ridder D."/>
            <person name="Groenen M.A."/>
            <person name="Visser M.E."/>
            <person name="Megens H.J."/>
        </authorList>
    </citation>
    <scope>NUCLEOTIDE SEQUENCE [LARGE SCALE GENOMIC DNA]</scope>
    <source>
        <strain evidence="1">WM2013NL</strain>
        <tissue evidence="1">Head and thorax</tissue>
    </source>
</reference>
<comment type="caution">
    <text evidence="1">The sequence shown here is derived from an EMBL/GenBank/DDBJ whole genome shotgun (WGS) entry which is preliminary data.</text>
</comment>
<dbReference type="STRING" id="104452.A0A0L7KSX3"/>
<feature type="non-terminal residue" evidence="1">
    <location>
        <position position="368"/>
    </location>
</feature>
<proteinExistence type="predicted"/>
<dbReference type="Pfam" id="PF03564">
    <property type="entry name" value="DUF1759"/>
    <property type="match status" value="1"/>
</dbReference>
<dbReference type="PROSITE" id="PS00141">
    <property type="entry name" value="ASP_PROTEASE"/>
    <property type="match status" value="1"/>
</dbReference>
<evidence type="ECO:0000313" key="2">
    <source>
        <dbReference type="Proteomes" id="UP000037510"/>
    </source>
</evidence>
<keyword evidence="2" id="KW-1185">Reference proteome</keyword>
<dbReference type="InterPro" id="IPR005312">
    <property type="entry name" value="DUF1759"/>
</dbReference>
<evidence type="ECO:0000313" key="1">
    <source>
        <dbReference type="EMBL" id="KOB66139.1"/>
    </source>
</evidence>
<organism evidence="1 2">
    <name type="scientific">Operophtera brumata</name>
    <name type="common">Winter moth</name>
    <name type="synonym">Phalaena brumata</name>
    <dbReference type="NCBI Taxonomy" id="104452"/>
    <lineage>
        <taxon>Eukaryota</taxon>
        <taxon>Metazoa</taxon>
        <taxon>Ecdysozoa</taxon>
        <taxon>Arthropoda</taxon>
        <taxon>Hexapoda</taxon>
        <taxon>Insecta</taxon>
        <taxon>Pterygota</taxon>
        <taxon>Neoptera</taxon>
        <taxon>Endopterygota</taxon>
        <taxon>Lepidoptera</taxon>
        <taxon>Glossata</taxon>
        <taxon>Ditrysia</taxon>
        <taxon>Geometroidea</taxon>
        <taxon>Geometridae</taxon>
        <taxon>Larentiinae</taxon>
        <taxon>Operophtera</taxon>
    </lineage>
</organism>
<dbReference type="PANTHER" id="PTHR47331">
    <property type="entry name" value="PHD-TYPE DOMAIN-CONTAINING PROTEIN"/>
    <property type="match status" value="1"/>
</dbReference>
<dbReference type="GO" id="GO:0006508">
    <property type="term" value="P:proteolysis"/>
    <property type="evidence" value="ECO:0007669"/>
    <property type="project" value="InterPro"/>
</dbReference>
<name>A0A0L7KSX3_OPEBR</name>
<dbReference type="InterPro" id="IPR001969">
    <property type="entry name" value="Aspartic_peptidase_AS"/>
</dbReference>
<dbReference type="GO" id="GO:0004190">
    <property type="term" value="F:aspartic-type endopeptidase activity"/>
    <property type="evidence" value="ECO:0007669"/>
    <property type="project" value="InterPro"/>
</dbReference>
<gene>
    <name evidence="1" type="ORF">OBRU01_21379</name>
</gene>
<dbReference type="PANTHER" id="PTHR47331:SF1">
    <property type="entry name" value="GAG-LIKE PROTEIN"/>
    <property type="match status" value="1"/>
</dbReference>